<evidence type="ECO:0000313" key="4">
    <source>
        <dbReference type="EMBL" id="RCG27242.1"/>
    </source>
</evidence>
<dbReference type="PROSITE" id="PS51737">
    <property type="entry name" value="RECOMBINASE_DNA_BIND"/>
    <property type="match status" value="1"/>
</dbReference>
<reference evidence="4 5" key="1">
    <citation type="submission" date="2018-06" db="EMBL/GenBank/DDBJ databases">
        <title>Sphaerisporangium craniellae sp. nov., isolated from a marine sponge in the South China Sea.</title>
        <authorList>
            <person name="Li L."/>
        </authorList>
    </citation>
    <scope>NUCLEOTIDE SEQUENCE [LARGE SCALE GENOMIC DNA]</scope>
    <source>
        <strain evidence="4 5">CCTCC AA 208026</strain>
    </source>
</reference>
<dbReference type="PANTHER" id="PTHR30461:SF2">
    <property type="entry name" value="SERINE RECOMBINASE PINE-RELATED"/>
    <property type="match status" value="1"/>
</dbReference>
<gene>
    <name evidence="4" type="ORF">DQ384_26350</name>
</gene>
<dbReference type="Pfam" id="PF13408">
    <property type="entry name" value="Zn_ribbon_recom"/>
    <property type="match status" value="1"/>
</dbReference>
<dbReference type="InterPro" id="IPR038109">
    <property type="entry name" value="DNA_bind_recomb_sf"/>
</dbReference>
<dbReference type="InterPro" id="IPR050639">
    <property type="entry name" value="SSR_resolvase"/>
</dbReference>
<accession>A0A367FBJ6</accession>
<dbReference type="Proteomes" id="UP000253094">
    <property type="component" value="Unassembled WGS sequence"/>
</dbReference>
<evidence type="ECO:0000256" key="2">
    <source>
        <dbReference type="ARBA" id="ARBA00023172"/>
    </source>
</evidence>
<evidence type="ECO:0000256" key="1">
    <source>
        <dbReference type="ARBA" id="ARBA00023125"/>
    </source>
</evidence>
<dbReference type="GO" id="GO:0003677">
    <property type="term" value="F:DNA binding"/>
    <property type="evidence" value="ECO:0007669"/>
    <property type="project" value="UniProtKB-KW"/>
</dbReference>
<dbReference type="InterPro" id="IPR011109">
    <property type="entry name" value="DNA_bind_recombinase_dom"/>
</dbReference>
<dbReference type="InterPro" id="IPR025827">
    <property type="entry name" value="Zn_ribbon_recom_dom"/>
</dbReference>
<keyword evidence="2" id="KW-0233">DNA recombination</keyword>
<name>A0A367FBJ6_9ACTN</name>
<dbReference type="PANTHER" id="PTHR30461">
    <property type="entry name" value="DNA-INVERTASE FROM LAMBDOID PROPHAGE"/>
    <property type="match status" value="1"/>
</dbReference>
<dbReference type="CDD" id="cd00338">
    <property type="entry name" value="Ser_Recombinase"/>
    <property type="match status" value="1"/>
</dbReference>
<evidence type="ECO:0000259" key="3">
    <source>
        <dbReference type="PROSITE" id="PS51737"/>
    </source>
</evidence>
<dbReference type="Gene3D" id="3.40.50.1390">
    <property type="entry name" value="Resolvase, N-terminal catalytic domain"/>
    <property type="match status" value="1"/>
</dbReference>
<dbReference type="Pfam" id="PF07508">
    <property type="entry name" value="Recombinase"/>
    <property type="match status" value="1"/>
</dbReference>
<organism evidence="4 5">
    <name type="scientific">Sphaerisporangium album</name>
    <dbReference type="NCBI Taxonomy" id="509200"/>
    <lineage>
        <taxon>Bacteria</taxon>
        <taxon>Bacillati</taxon>
        <taxon>Actinomycetota</taxon>
        <taxon>Actinomycetes</taxon>
        <taxon>Streptosporangiales</taxon>
        <taxon>Streptosporangiaceae</taxon>
        <taxon>Sphaerisporangium</taxon>
    </lineage>
</organism>
<keyword evidence="1" id="KW-0238">DNA-binding</keyword>
<dbReference type="Gene3D" id="3.90.1750.20">
    <property type="entry name" value="Putative Large Serine Recombinase, Chain B, Domain 2"/>
    <property type="match status" value="1"/>
</dbReference>
<feature type="domain" description="Recombinase" evidence="3">
    <location>
        <begin position="186"/>
        <end position="304"/>
    </location>
</feature>
<dbReference type="SMART" id="SM00857">
    <property type="entry name" value="Resolvase"/>
    <property type="match status" value="1"/>
</dbReference>
<dbReference type="AlphaFoldDB" id="A0A367FBJ6"/>
<evidence type="ECO:0000313" key="5">
    <source>
        <dbReference type="Proteomes" id="UP000253094"/>
    </source>
</evidence>
<dbReference type="GO" id="GO:0000150">
    <property type="term" value="F:DNA strand exchange activity"/>
    <property type="evidence" value="ECO:0007669"/>
    <property type="project" value="InterPro"/>
</dbReference>
<protein>
    <submittedName>
        <fullName evidence="4">Recombinase family protein</fullName>
    </submittedName>
</protein>
<proteinExistence type="predicted"/>
<dbReference type="InterPro" id="IPR036162">
    <property type="entry name" value="Resolvase-like_N_sf"/>
</dbReference>
<dbReference type="OrthoDB" id="4500247at2"/>
<dbReference type="InterPro" id="IPR006119">
    <property type="entry name" value="Resolv_N"/>
</dbReference>
<dbReference type="SUPFAM" id="SSF53041">
    <property type="entry name" value="Resolvase-like"/>
    <property type="match status" value="1"/>
</dbReference>
<keyword evidence="5" id="KW-1185">Reference proteome</keyword>
<dbReference type="EMBL" id="QOIL01000016">
    <property type="protein sequence ID" value="RCG27242.1"/>
    <property type="molecule type" value="Genomic_DNA"/>
</dbReference>
<dbReference type="Pfam" id="PF00239">
    <property type="entry name" value="Resolvase"/>
    <property type="match status" value="1"/>
</dbReference>
<sequence length="515" mass="57571">MPPQQRTIASGELIPAIGYIRVSMLMEEQISPEIQRAAITDWARRNGRRIVRWIEDLDATGRNFRRKIMKAIEGIESGDAREIIVWKFNRFGRNRTGNAVNLGRVNLAGGELQSATEDVDARTAVGRLTRGMLMEIASFESDRIGEQWAETHAYRVASGLPANGRPRFGYVLRGRQPDPLHAHRTLRAPDDGPERYEPDPITGPVLADLYRRYIAGTGGQKLAAYLNQTGLRTTRGNHWSDVAIRGMLDRGFGAGLLRIHDPNCECNQPANCSNMTLIKGAHQPVISEEEWQAYRRRRLRVAATPPRARASIYPLAASLRCGHCGSRMTPCAEGPEPAVRYLCSGYLRKRTCLARSARRSAIEAIVVRELAQWADDIAAEAPVANEPSQATIQPERAKLEAEVAAADAAMDALTLKMAKGIIPEDSYIRARDVLLTERAVAAAALEEDDRPAPLQRHEYVPVIRTVVEEWLTLRPEARREMVADLLPEILIFRESRRSAWVTLRAAWGEERTFPI</sequence>
<comment type="caution">
    <text evidence="4">The sequence shown here is derived from an EMBL/GenBank/DDBJ whole genome shotgun (WGS) entry which is preliminary data.</text>
</comment>
<dbReference type="RefSeq" id="WP_114031581.1">
    <property type="nucleotide sequence ID" value="NZ_QOIL01000016.1"/>
</dbReference>